<sequence>VELVEVVWVGEGGRSVVVWVGAVWGGVWWCDTVAAAAASPETQPSRPATPVPSRPRQLTGQAPHPALHRTTSHSRAATSLRPHSLSIIKQEEEEA</sequence>
<organism evidence="2 3">
    <name type="scientific">Petrolisthes cinctipes</name>
    <name type="common">Flat porcelain crab</name>
    <dbReference type="NCBI Taxonomy" id="88211"/>
    <lineage>
        <taxon>Eukaryota</taxon>
        <taxon>Metazoa</taxon>
        <taxon>Ecdysozoa</taxon>
        <taxon>Arthropoda</taxon>
        <taxon>Crustacea</taxon>
        <taxon>Multicrustacea</taxon>
        <taxon>Malacostraca</taxon>
        <taxon>Eumalacostraca</taxon>
        <taxon>Eucarida</taxon>
        <taxon>Decapoda</taxon>
        <taxon>Pleocyemata</taxon>
        <taxon>Anomura</taxon>
        <taxon>Galatheoidea</taxon>
        <taxon>Porcellanidae</taxon>
        <taxon>Petrolisthes</taxon>
    </lineage>
</organism>
<dbReference type="EMBL" id="JAWQEG010008036">
    <property type="protein sequence ID" value="KAK3851127.1"/>
    <property type="molecule type" value="Genomic_DNA"/>
</dbReference>
<name>A0AAE1EG77_PETCI</name>
<evidence type="ECO:0000313" key="3">
    <source>
        <dbReference type="Proteomes" id="UP001286313"/>
    </source>
</evidence>
<feature type="region of interest" description="Disordered" evidence="1">
    <location>
        <begin position="37"/>
        <end position="95"/>
    </location>
</feature>
<keyword evidence="3" id="KW-1185">Reference proteome</keyword>
<evidence type="ECO:0000256" key="1">
    <source>
        <dbReference type="SAM" id="MobiDB-lite"/>
    </source>
</evidence>
<evidence type="ECO:0000313" key="2">
    <source>
        <dbReference type="EMBL" id="KAK3851127.1"/>
    </source>
</evidence>
<proteinExistence type="predicted"/>
<comment type="caution">
    <text evidence="2">The sequence shown here is derived from an EMBL/GenBank/DDBJ whole genome shotgun (WGS) entry which is preliminary data.</text>
</comment>
<dbReference type="Proteomes" id="UP001286313">
    <property type="component" value="Unassembled WGS sequence"/>
</dbReference>
<feature type="non-terminal residue" evidence="2">
    <location>
        <position position="1"/>
    </location>
</feature>
<reference evidence="2" key="1">
    <citation type="submission" date="2023-10" db="EMBL/GenBank/DDBJ databases">
        <title>Genome assemblies of two species of porcelain crab, Petrolisthes cinctipes and Petrolisthes manimaculis (Anomura: Porcellanidae).</title>
        <authorList>
            <person name="Angst P."/>
        </authorList>
    </citation>
    <scope>NUCLEOTIDE SEQUENCE</scope>
    <source>
        <strain evidence="2">PB745_01</strain>
        <tissue evidence="2">Gill</tissue>
    </source>
</reference>
<protein>
    <submittedName>
        <fullName evidence="2">Uncharacterized protein</fullName>
    </submittedName>
</protein>
<accession>A0AAE1EG77</accession>
<dbReference type="AlphaFoldDB" id="A0AAE1EG77"/>
<gene>
    <name evidence="2" type="ORF">Pcinc_042198</name>
</gene>